<reference evidence="1 2" key="1">
    <citation type="submission" date="2017-02" db="EMBL/GenBank/DDBJ databases">
        <authorList>
            <person name="Peterson S.W."/>
        </authorList>
    </citation>
    <scope>NUCLEOTIDE SEQUENCE [LARGE SCALE GENOMIC DNA]</scope>
    <source>
        <strain evidence="1 2">M1</strain>
    </source>
</reference>
<keyword evidence="2" id="KW-1185">Reference proteome</keyword>
<gene>
    <name evidence="1" type="ORF">SAMN02194393_05166</name>
</gene>
<dbReference type="Proteomes" id="UP000190285">
    <property type="component" value="Unassembled WGS sequence"/>
</dbReference>
<proteinExistence type="predicted"/>
<name>A0A1T5MQF8_9FIRM</name>
<sequence>MMEVLSKKYKKKLKQFSLNEKTDFIIYLQELIVRTDKCLVKMKRNLDNLAKLIKKHDMNELEEGFSGEIIVPSEKYGMYVDLLSNNTSYLLNLIGDQQNSSISYKKFRYIIDRRIKKKSLKFEIREIDEEVNKILCDLNKMRNWFNHVPESLLLSEIELIREGKLNSHKLQPIEIYYPTYCSLNVVKDLYETSFGFYNICRKIHQNAKKDYSSLIGKSVTINRISIDEPKTMEYFEATKLSSDVQGIKGYI</sequence>
<organism evidence="1 2">
    <name type="scientific">Maledivibacter halophilus</name>
    <dbReference type="NCBI Taxonomy" id="36842"/>
    <lineage>
        <taxon>Bacteria</taxon>
        <taxon>Bacillati</taxon>
        <taxon>Bacillota</taxon>
        <taxon>Clostridia</taxon>
        <taxon>Peptostreptococcales</taxon>
        <taxon>Caminicellaceae</taxon>
        <taxon>Maledivibacter</taxon>
    </lineage>
</organism>
<evidence type="ECO:0000313" key="2">
    <source>
        <dbReference type="Proteomes" id="UP000190285"/>
    </source>
</evidence>
<dbReference type="AlphaFoldDB" id="A0A1T5MQF8"/>
<protein>
    <submittedName>
        <fullName evidence="1">Uncharacterized protein</fullName>
    </submittedName>
</protein>
<dbReference type="EMBL" id="FUZT01000022">
    <property type="protein sequence ID" value="SKC90455.1"/>
    <property type="molecule type" value="Genomic_DNA"/>
</dbReference>
<accession>A0A1T5MQF8</accession>
<evidence type="ECO:0000313" key="1">
    <source>
        <dbReference type="EMBL" id="SKC90455.1"/>
    </source>
</evidence>